<feature type="compositionally biased region" description="Pro residues" evidence="5">
    <location>
        <begin position="199"/>
        <end position="208"/>
    </location>
</feature>
<evidence type="ECO:0000256" key="1">
    <source>
        <dbReference type="ARBA" id="ARBA00023015"/>
    </source>
</evidence>
<dbReference type="Proteomes" id="UP000031004">
    <property type="component" value="Unassembled WGS sequence"/>
</dbReference>
<dbReference type="InterPro" id="IPR001647">
    <property type="entry name" value="HTH_TetR"/>
</dbReference>
<name>A0ABR4YZV5_9MYCO</name>
<evidence type="ECO:0000313" key="8">
    <source>
        <dbReference type="Proteomes" id="UP000031004"/>
    </source>
</evidence>
<dbReference type="EMBL" id="JTLZ01000003">
    <property type="protein sequence ID" value="KHO27709.1"/>
    <property type="molecule type" value="Genomic_DNA"/>
</dbReference>
<dbReference type="SUPFAM" id="SSF48498">
    <property type="entry name" value="Tetracyclin repressor-like, C-terminal domain"/>
    <property type="match status" value="1"/>
</dbReference>
<feature type="region of interest" description="Disordered" evidence="5">
    <location>
        <begin position="188"/>
        <end position="208"/>
    </location>
</feature>
<dbReference type="InterPro" id="IPR036271">
    <property type="entry name" value="Tet_transcr_reg_TetR-rel_C_sf"/>
</dbReference>
<gene>
    <name evidence="7" type="ORF">QQ44_04415</name>
</gene>
<reference evidence="7 8" key="1">
    <citation type="submission" date="2014-11" db="EMBL/GenBank/DDBJ databases">
        <title>Mycobacterium setense Manresensis Genome.</title>
        <authorList>
            <person name="Rech G."/>
            <person name="Sumoy L."/>
        </authorList>
    </citation>
    <scope>NUCLEOTIDE SEQUENCE [LARGE SCALE GENOMIC DNA]</scope>
    <source>
        <strain evidence="7 8">Manresensis</strain>
    </source>
</reference>
<dbReference type="PRINTS" id="PR00455">
    <property type="entry name" value="HTHTETR"/>
</dbReference>
<evidence type="ECO:0000256" key="3">
    <source>
        <dbReference type="ARBA" id="ARBA00023163"/>
    </source>
</evidence>
<dbReference type="InterPro" id="IPR050109">
    <property type="entry name" value="HTH-type_TetR-like_transc_reg"/>
</dbReference>
<feature type="DNA-binding region" description="H-T-H motif" evidence="4">
    <location>
        <begin position="34"/>
        <end position="53"/>
    </location>
</feature>
<evidence type="ECO:0000256" key="4">
    <source>
        <dbReference type="PROSITE-ProRule" id="PRU00335"/>
    </source>
</evidence>
<sequence length="208" mass="21902">MPTSTRSYHHGDLPSALVQAALELLEEGGATELSLRAAARRAGVSTAAPYRHFADRDALLSAVAAVGYRDLAEQLQAANPAPKTPDDLADIAIAYVNFALKRPGLFRAMFAEPCDPTSPERVAAVEAISEYLRSIVRQAIPTSDPDAMANAVWALVHGLAFLHLDGKFDASSPEAVSTTVRASVAAALRQGDGTTTMEPPAPTKPLGE</sequence>
<dbReference type="PROSITE" id="PS50977">
    <property type="entry name" value="HTH_TETR_2"/>
    <property type="match status" value="1"/>
</dbReference>
<accession>A0ABR4YZV5</accession>
<dbReference type="Gene3D" id="1.10.357.10">
    <property type="entry name" value="Tetracycline Repressor, domain 2"/>
    <property type="match status" value="1"/>
</dbReference>
<dbReference type="PANTHER" id="PTHR30055:SF220">
    <property type="entry name" value="TETR-FAMILY REGULATORY PROTEIN"/>
    <property type="match status" value="1"/>
</dbReference>
<dbReference type="InterPro" id="IPR009057">
    <property type="entry name" value="Homeodomain-like_sf"/>
</dbReference>
<feature type="domain" description="HTH tetR-type" evidence="6">
    <location>
        <begin position="11"/>
        <end position="71"/>
    </location>
</feature>
<evidence type="ECO:0000259" key="6">
    <source>
        <dbReference type="PROSITE" id="PS50977"/>
    </source>
</evidence>
<dbReference type="RefSeq" id="WP_039315064.1">
    <property type="nucleotide sequence ID" value="NZ_JTLZ01000003.1"/>
</dbReference>
<keyword evidence="3" id="KW-0804">Transcription</keyword>
<organism evidence="7 8">
    <name type="scientific">Mycolicibacterium setense</name>
    <dbReference type="NCBI Taxonomy" id="431269"/>
    <lineage>
        <taxon>Bacteria</taxon>
        <taxon>Bacillati</taxon>
        <taxon>Actinomycetota</taxon>
        <taxon>Actinomycetes</taxon>
        <taxon>Mycobacteriales</taxon>
        <taxon>Mycobacteriaceae</taxon>
        <taxon>Mycolicibacterium</taxon>
    </lineage>
</organism>
<dbReference type="Pfam" id="PF13305">
    <property type="entry name" value="TetR_C_33"/>
    <property type="match status" value="1"/>
</dbReference>
<comment type="caution">
    <text evidence="7">The sequence shown here is derived from an EMBL/GenBank/DDBJ whole genome shotgun (WGS) entry which is preliminary data.</text>
</comment>
<evidence type="ECO:0000313" key="7">
    <source>
        <dbReference type="EMBL" id="KHO27709.1"/>
    </source>
</evidence>
<keyword evidence="2 4" id="KW-0238">DNA-binding</keyword>
<dbReference type="Pfam" id="PF00440">
    <property type="entry name" value="TetR_N"/>
    <property type="match status" value="1"/>
</dbReference>
<keyword evidence="1" id="KW-0805">Transcription regulation</keyword>
<proteinExistence type="predicted"/>
<evidence type="ECO:0000256" key="5">
    <source>
        <dbReference type="SAM" id="MobiDB-lite"/>
    </source>
</evidence>
<keyword evidence="8" id="KW-1185">Reference proteome</keyword>
<protein>
    <submittedName>
        <fullName evidence="7">TetR family transcriptional regulator</fullName>
    </submittedName>
</protein>
<evidence type="ECO:0000256" key="2">
    <source>
        <dbReference type="ARBA" id="ARBA00023125"/>
    </source>
</evidence>
<dbReference type="InterPro" id="IPR025996">
    <property type="entry name" value="MT1864/Rv1816-like_C"/>
</dbReference>
<dbReference type="SUPFAM" id="SSF46689">
    <property type="entry name" value="Homeodomain-like"/>
    <property type="match status" value="1"/>
</dbReference>
<dbReference type="PANTHER" id="PTHR30055">
    <property type="entry name" value="HTH-TYPE TRANSCRIPTIONAL REGULATOR RUTR"/>
    <property type="match status" value="1"/>
</dbReference>